<dbReference type="Gene3D" id="1.20.1290.10">
    <property type="entry name" value="AhpD-like"/>
    <property type="match status" value="1"/>
</dbReference>
<dbReference type="eggNOG" id="ENOG502RCP9">
    <property type="taxonomic scope" value="Eukaryota"/>
</dbReference>
<dbReference type="PANTHER" id="PTHR28180:SF2">
    <property type="entry name" value="PEROXISOMAL PROTEIN 2"/>
    <property type="match status" value="1"/>
</dbReference>
<name>W9W3Z3_9EURO</name>
<feature type="region of interest" description="Disordered" evidence="1">
    <location>
        <begin position="1"/>
        <end position="103"/>
    </location>
</feature>
<dbReference type="Proteomes" id="UP000019473">
    <property type="component" value="Unassembled WGS sequence"/>
</dbReference>
<dbReference type="STRING" id="1182544.W9W3Z3"/>
<dbReference type="PANTHER" id="PTHR28180">
    <property type="entry name" value="CONSERVED MITOCHONDRIAL PROTEIN-RELATED"/>
    <property type="match status" value="1"/>
</dbReference>
<dbReference type="OrthoDB" id="5537330at2759"/>
<feature type="compositionally biased region" description="Basic and acidic residues" evidence="1">
    <location>
        <begin position="92"/>
        <end position="103"/>
    </location>
</feature>
<dbReference type="EMBL" id="AMGW01000002">
    <property type="protein sequence ID" value="EXJ62772.1"/>
    <property type="molecule type" value="Genomic_DNA"/>
</dbReference>
<dbReference type="AlphaFoldDB" id="W9W3Z3"/>
<feature type="compositionally biased region" description="Low complexity" evidence="1">
    <location>
        <begin position="56"/>
        <end position="89"/>
    </location>
</feature>
<evidence type="ECO:0000313" key="2">
    <source>
        <dbReference type="EMBL" id="EXJ62772.1"/>
    </source>
</evidence>
<gene>
    <name evidence="2" type="ORF">A1O7_03211</name>
</gene>
<dbReference type="SUPFAM" id="SSF69118">
    <property type="entry name" value="AhpD-like"/>
    <property type="match status" value="1"/>
</dbReference>
<sequence length="361" mass="38677">MTNTKGFTVFARPSTATSTSPYKMYDPSTRIPSPPNSDDEQSIGSSSNENGAGIETPSGTVVSSTGTTDSSGPSGLPSAASSTTTVSSPPSEPDKPRSRHRIDFSRPQNIFAAESATDNADTTSPSSLWYILTTALLLAFHKEKLIAELWTYLTTSQDNTDDHLLTVARHIREATLKASTLVGFPRAINALLTLHRAIQSSHPSLHTTLQADSSLRSTPWLSRADKFTRGMALFERIYAHHTPRVVATMSSCSGGDLTHFAIQCIYGELLAESAIIGDLETGMLEFVCCLADGVAPQAKGHFFGSVNLGATNGQLRGAVLLAGELARQVGVPCAWLGEGEAADDQQEGKMVDEWKFLKRVM</sequence>
<keyword evidence="3" id="KW-1185">Reference proteome</keyword>
<evidence type="ECO:0000313" key="3">
    <source>
        <dbReference type="Proteomes" id="UP000019473"/>
    </source>
</evidence>
<reference evidence="2 3" key="1">
    <citation type="submission" date="2013-03" db="EMBL/GenBank/DDBJ databases">
        <title>The Genome Sequence of Cladophialophora yegresii CBS 114405.</title>
        <authorList>
            <consortium name="The Broad Institute Genomics Platform"/>
            <person name="Cuomo C."/>
            <person name="de Hoog S."/>
            <person name="Gorbushina A."/>
            <person name="Walker B."/>
            <person name="Young S.K."/>
            <person name="Zeng Q."/>
            <person name="Gargeya S."/>
            <person name="Fitzgerald M."/>
            <person name="Haas B."/>
            <person name="Abouelleil A."/>
            <person name="Allen A.W."/>
            <person name="Alvarado L."/>
            <person name="Arachchi H.M."/>
            <person name="Berlin A.M."/>
            <person name="Chapman S.B."/>
            <person name="Gainer-Dewar J."/>
            <person name="Goldberg J."/>
            <person name="Griggs A."/>
            <person name="Gujja S."/>
            <person name="Hansen M."/>
            <person name="Howarth C."/>
            <person name="Imamovic A."/>
            <person name="Ireland A."/>
            <person name="Larimer J."/>
            <person name="McCowan C."/>
            <person name="Murphy C."/>
            <person name="Pearson M."/>
            <person name="Poon T.W."/>
            <person name="Priest M."/>
            <person name="Roberts A."/>
            <person name="Saif S."/>
            <person name="Shea T."/>
            <person name="Sisk P."/>
            <person name="Sykes S."/>
            <person name="Wortman J."/>
            <person name="Nusbaum C."/>
            <person name="Birren B."/>
        </authorList>
    </citation>
    <scope>NUCLEOTIDE SEQUENCE [LARGE SCALE GENOMIC DNA]</scope>
    <source>
        <strain evidence="2 3">CBS 114405</strain>
    </source>
</reference>
<dbReference type="GeneID" id="19177811"/>
<protein>
    <submittedName>
        <fullName evidence="2">Uncharacterized protein</fullName>
    </submittedName>
</protein>
<proteinExistence type="predicted"/>
<organism evidence="2 3">
    <name type="scientific">Cladophialophora yegresii CBS 114405</name>
    <dbReference type="NCBI Taxonomy" id="1182544"/>
    <lineage>
        <taxon>Eukaryota</taxon>
        <taxon>Fungi</taxon>
        <taxon>Dikarya</taxon>
        <taxon>Ascomycota</taxon>
        <taxon>Pezizomycotina</taxon>
        <taxon>Eurotiomycetes</taxon>
        <taxon>Chaetothyriomycetidae</taxon>
        <taxon>Chaetothyriales</taxon>
        <taxon>Herpotrichiellaceae</taxon>
        <taxon>Cladophialophora</taxon>
    </lineage>
</organism>
<dbReference type="InterPro" id="IPR029032">
    <property type="entry name" value="AhpD-like"/>
</dbReference>
<dbReference type="VEuPathDB" id="FungiDB:A1O7_03211"/>
<dbReference type="HOGENOM" id="CLU_031480_0_0_1"/>
<comment type="caution">
    <text evidence="2">The sequence shown here is derived from an EMBL/GenBank/DDBJ whole genome shotgun (WGS) entry which is preliminary data.</text>
</comment>
<dbReference type="InterPro" id="IPR052999">
    <property type="entry name" value="PTS1_Protein"/>
</dbReference>
<dbReference type="RefSeq" id="XP_007755426.1">
    <property type="nucleotide sequence ID" value="XM_007757236.1"/>
</dbReference>
<accession>W9W3Z3</accession>
<evidence type="ECO:0000256" key="1">
    <source>
        <dbReference type="SAM" id="MobiDB-lite"/>
    </source>
</evidence>